<reference evidence="1 2" key="1">
    <citation type="submission" date="2018-04" db="EMBL/GenBank/DDBJ databases">
        <authorList>
            <person name="Vogel A."/>
        </authorList>
    </citation>
    <scope>NUCLEOTIDE SEQUENCE [LARGE SCALE GENOMIC DNA]</scope>
</reference>
<sequence length="145" mass="16766">MMNPNFYNRLIRPIVASSSAMQDYRILRQYHNNPLPKPRMVDTRPLSIISPINIIKPVCERTPLVPSSSKLSTYQILGPGIILLEDYISIKDQVDIVNICQKWGMGSGGFYTTRELERYMMCFGRNWDPVRLLRASDLHLCRFST</sequence>
<protein>
    <submittedName>
        <fullName evidence="1">Uncharacterized protein</fullName>
    </submittedName>
</protein>
<organism evidence="1 2">
    <name type="scientific">Cuscuta campestris</name>
    <dbReference type="NCBI Taxonomy" id="132261"/>
    <lineage>
        <taxon>Eukaryota</taxon>
        <taxon>Viridiplantae</taxon>
        <taxon>Streptophyta</taxon>
        <taxon>Embryophyta</taxon>
        <taxon>Tracheophyta</taxon>
        <taxon>Spermatophyta</taxon>
        <taxon>Magnoliopsida</taxon>
        <taxon>eudicotyledons</taxon>
        <taxon>Gunneridae</taxon>
        <taxon>Pentapetalae</taxon>
        <taxon>asterids</taxon>
        <taxon>lamiids</taxon>
        <taxon>Solanales</taxon>
        <taxon>Convolvulaceae</taxon>
        <taxon>Cuscuteae</taxon>
        <taxon>Cuscuta</taxon>
        <taxon>Cuscuta subgen. Grammica</taxon>
        <taxon>Cuscuta sect. Cleistogrammica</taxon>
    </lineage>
</organism>
<accession>A0A484NP96</accession>
<name>A0A484NP96_9ASTE</name>
<dbReference type="Proteomes" id="UP000595140">
    <property type="component" value="Unassembled WGS sequence"/>
</dbReference>
<proteinExistence type="predicted"/>
<gene>
    <name evidence="1" type="ORF">CCAM_LOCUS43903</name>
</gene>
<dbReference type="AlphaFoldDB" id="A0A484NP96"/>
<keyword evidence="2" id="KW-1185">Reference proteome</keyword>
<evidence type="ECO:0000313" key="1">
    <source>
        <dbReference type="EMBL" id="VFR02128.1"/>
    </source>
</evidence>
<evidence type="ECO:0000313" key="2">
    <source>
        <dbReference type="Proteomes" id="UP000595140"/>
    </source>
</evidence>
<dbReference type="EMBL" id="OOIL02006793">
    <property type="protein sequence ID" value="VFR02128.1"/>
    <property type="molecule type" value="Genomic_DNA"/>
</dbReference>